<gene>
    <name evidence="1" type="ORF">J6I44_05000</name>
</gene>
<protein>
    <recommendedName>
        <fullName evidence="3">Lipoprotein</fullName>
    </recommendedName>
</protein>
<keyword evidence="2" id="KW-1185">Reference proteome</keyword>
<evidence type="ECO:0000313" key="1">
    <source>
        <dbReference type="EMBL" id="MCW9706196.1"/>
    </source>
</evidence>
<organism evidence="1 2">
    <name type="scientific">Fodinibius salsisoli</name>
    <dbReference type="NCBI Taxonomy" id="2820877"/>
    <lineage>
        <taxon>Bacteria</taxon>
        <taxon>Pseudomonadati</taxon>
        <taxon>Balneolota</taxon>
        <taxon>Balneolia</taxon>
        <taxon>Balneolales</taxon>
        <taxon>Balneolaceae</taxon>
        <taxon>Fodinibius</taxon>
    </lineage>
</organism>
<proteinExistence type="predicted"/>
<evidence type="ECO:0008006" key="3">
    <source>
        <dbReference type="Google" id="ProtNLM"/>
    </source>
</evidence>
<dbReference type="EMBL" id="JAGGJA010000003">
    <property type="protein sequence ID" value="MCW9706196.1"/>
    <property type="molecule type" value="Genomic_DNA"/>
</dbReference>
<accession>A0ABT3PJU5</accession>
<name>A0ABT3PJU5_9BACT</name>
<dbReference type="RefSeq" id="WP_265764900.1">
    <property type="nucleotide sequence ID" value="NZ_JAGGJA010000003.1"/>
</dbReference>
<evidence type="ECO:0000313" key="2">
    <source>
        <dbReference type="Proteomes" id="UP001207918"/>
    </source>
</evidence>
<sequence>MKYYTKACAGILIFAVVSVIGCKQSMVISKVDYSQPIESVITPDEDGTVEDIKHGLKFNILPIQYKETQDTSSVTTSEIRYIRGSKGYYYLTAPTYKNVYMMSSEEAELKLLETFPIKEPGIDKPAFNQREGYIQLVNRTTGEQYRLTPEGMVQEQTGTEMIEGQ</sequence>
<dbReference type="PROSITE" id="PS51257">
    <property type="entry name" value="PROKAR_LIPOPROTEIN"/>
    <property type="match status" value="1"/>
</dbReference>
<dbReference type="Proteomes" id="UP001207918">
    <property type="component" value="Unassembled WGS sequence"/>
</dbReference>
<reference evidence="1 2" key="1">
    <citation type="submission" date="2021-03" db="EMBL/GenBank/DDBJ databases">
        <title>Aliifodinibius sp. nov., a new bacterium isolated from saline soil.</title>
        <authorList>
            <person name="Galisteo C."/>
            <person name="De La Haba R."/>
            <person name="Sanchez-Porro C."/>
            <person name="Ventosa A."/>
        </authorList>
    </citation>
    <scope>NUCLEOTIDE SEQUENCE [LARGE SCALE GENOMIC DNA]</scope>
    <source>
        <strain evidence="1 2">1BSP15-2V2</strain>
    </source>
</reference>
<comment type="caution">
    <text evidence="1">The sequence shown here is derived from an EMBL/GenBank/DDBJ whole genome shotgun (WGS) entry which is preliminary data.</text>
</comment>